<dbReference type="EMBL" id="JAAXOX010000004">
    <property type="protein sequence ID" value="NKY22899.1"/>
    <property type="molecule type" value="Genomic_DNA"/>
</dbReference>
<dbReference type="PANTHER" id="PTHR33392:SF6">
    <property type="entry name" value="POLYISOPRENYL-TEICHOIC ACID--PEPTIDOGLYCAN TEICHOIC ACID TRANSFERASE TAGU"/>
    <property type="match status" value="1"/>
</dbReference>
<dbReference type="RefSeq" id="WP_168630036.1">
    <property type="nucleotide sequence ID" value="NZ_BONL01000001.1"/>
</dbReference>
<comment type="caution">
    <text evidence="4">The sequence shown here is derived from an EMBL/GenBank/DDBJ whole genome shotgun (WGS) entry which is preliminary data.</text>
</comment>
<feature type="region of interest" description="Disordered" evidence="1">
    <location>
        <begin position="1"/>
        <end position="23"/>
    </location>
</feature>
<feature type="domain" description="LytR/CpsA/Psr regulator C-terminal" evidence="3">
    <location>
        <begin position="125"/>
        <end position="210"/>
    </location>
</feature>
<evidence type="ECO:0000313" key="5">
    <source>
        <dbReference type="Proteomes" id="UP000581206"/>
    </source>
</evidence>
<name>A0A7X6QZ59_9CELL</name>
<dbReference type="Gene3D" id="3.30.70.2390">
    <property type="match status" value="1"/>
</dbReference>
<gene>
    <name evidence="4" type="ORF">HGA03_09510</name>
</gene>
<reference evidence="4 5" key="1">
    <citation type="submission" date="2020-04" db="EMBL/GenBank/DDBJ databases">
        <title>MicrobeNet Type strains.</title>
        <authorList>
            <person name="Nicholson A.C."/>
        </authorList>
    </citation>
    <scope>NUCLEOTIDE SEQUENCE [LARGE SCALE GENOMIC DNA]</scope>
    <source>
        <strain evidence="4 5">ATCC BAA-788</strain>
    </source>
</reference>
<evidence type="ECO:0000259" key="3">
    <source>
        <dbReference type="Pfam" id="PF13399"/>
    </source>
</evidence>
<keyword evidence="2" id="KW-0812">Transmembrane</keyword>
<sequence length="212" mass="21784">MTKGNYPYPEDEFDAAPGSDTPIGVHRAPRSWWSRWWPFVVVIVVVPVLTVGAVLWTSSWDGLGTNDDQAGVELTDDPASTEGDDAATDPAAEDTGDGTQEGGEDATAEDPPVTEEPPAVDYAQSIDVLNAARRNGLAADVAGQLEEAGFTTVTAGNGDATAADVTTVFYASPELATTAQAVADALGIATVQESAADAGSGIAVLLRTDFVG</sequence>
<keyword evidence="2" id="KW-1133">Transmembrane helix</keyword>
<dbReference type="InterPro" id="IPR027381">
    <property type="entry name" value="LytR/CpsA/Psr_C"/>
</dbReference>
<dbReference type="Proteomes" id="UP000581206">
    <property type="component" value="Unassembled WGS sequence"/>
</dbReference>
<accession>A0A7X6QZ59</accession>
<feature type="region of interest" description="Disordered" evidence="1">
    <location>
        <begin position="60"/>
        <end position="118"/>
    </location>
</feature>
<keyword evidence="2" id="KW-0472">Membrane</keyword>
<evidence type="ECO:0000256" key="1">
    <source>
        <dbReference type="SAM" id="MobiDB-lite"/>
    </source>
</evidence>
<evidence type="ECO:0000256" key="2">
    <source>
        <dbReference type="SAM" id="Phobius"/>
    </source>
</evidence>
<protein>
    <submittedName>
        <fullName evidence="4">LytR C-terminal domain-containing protein</fullName>
    </submittedName>
</protein>
<proteinExistence type="predicted"/>
<dbReference type="InterPro" id="IPR050922">
    <property type="entry name" value="LytR/CpsA/Psr_CW_biosynth"/>
</dbReference>
<organism evidence="4 5">
    <name type="scientific">Cellulomonas denverensis</name>
    <dbReference type="NCBI Taxonomy" id="264297"/>
    <lineage>
        <taxon>Bacteria</taxon>
        <taxon>Bacillati</taxon>
        <taxon>Actinomycetota</taxon>
        <taxon>Actinomycetes</taxon>
        <taxon>Micrococcales</taxon>
        <taxon>Cellulomonadaceae</taxon>
        <taxon>Cellulomonas</taxon>
    </lineage>
</organism>
<feature type="transmembrane region" description="Helical" evidence="2">
    <location>
        <begin position="36"/>
        <end position="56"/>
    </location>
</feature>
<evidence type="ECO:0000313" key="4">
    <source>
        <dbReference type="EMBL" id="NKY22899.1"/>
    </source>
</evidence>
<keyword evidence="5" id="KW-1185">Reference proteome</keyword>
<dbReference type="Pfam" id="PF13399">
    <property type="entry name" value="LytR_C"/>
    <property type="match status" value="1"/>
</dbReference>
<dbReference type="PANTHER" id="PTHR33392">
    <property type="entry name" value="POLYISOPRENYL-TEICHOIC ACID--PEPTIDOGLYCAN TEICHOIC ACID TRANSFERASE TAGU"/>
    <property type="match status" value="1"/>
</dbReference>
<dbReference type="AlphaFoldDB" id="A0A7X6QZ59"/>
<feature type="compositionally biased region" description="Acidic residues" evidence="1">
    <location>
        <begin position="82"/>
        <end position="108"/>
    </location>
</feature>